<evidence type="ECO:0000256" key="13">
    <source>
        <dbReference type="PROSITE-ProRule" id="PRU00452"/>
    </source>
</evidence>
<protein>
    <recommendedName>
        <fullName evidence="4">E3 SUMO-protein ligase NSE2</fullName>
    </recommendedName>
    <alternativeName>
        <fullName evidence="11">E3 SUMO-protein transferase NSE2</fullName>
    </alternativeName>
    <alternativeName>
        <fullName evidence="12">Non-structural maintenance of chromosomes element 2 homolog</fullName>
    </alternativeName>
</protein>
<evidence type="ECO:0000256" key="12">
    <source>
        <dbReference type="ARBA" id="ARBA00032533"/>
    </source>
</evidence>
<keyword evidence="8" id="KW-0833">Ubl conjugation pathway</keyword>
<evidence type="ECO:0000256" key="8">
    <source>
        <dbReference type="ARBA" id="ARBA00022786"/>
    </source>
</evidence>
<dbReference type="GO" id="GO:0000724">
    <property type="term" value="P:double-strand break repair via homologous recombination"/>
    <property type="evidence" value="ECO:0007669"/>
    <property type="project" value="InterPro"/>
</dbReference>
<keyword evidence="15" id="KW-1185">Reference proteome</keyword>
<reference evidence="16" key="1">
    <citation type="submission" date="2025-08" db="UniProtKB">
        <authorList>
            <consortium name="RefSeq"/>
        </authorList>
    </citation>
    <scope>IDENTIFICATION</scope>
    <source>
        <tissue evidence="16">Muscle</tissue>
    </source>
</reference>
<dbReference type="PANTHER" id="PTHR21330">
    <property type="entry name" value="E3 SUMO-PROTEIN LIGASE NSE2"/>
    <property type="match status" value="1"/>
</dbReference>
<dbReference type="GO" id="GO:0008270">
    <property type="term" value="F:zinc ion binding"/>
    <property type="evidence" value="ECO:0007669"/>
    <property type="project" value="UniProtKB-KW"/>
</dbReference>
<dbReference type="GO" id="GO:0016925">
    <property type="term" value="P:protein sumoylation"/>
    <property type="evidence" value="ECO:0007669"/>
    <property type="project" value="UniProtKB-UniPathway"/>
</dbReference>
<evidence type="ECO:0000256" key="9">
    <source>
        <dbReference type="ARBA" id="ARBA00022833"/>
    </source>
</evidence>
<dbReference type="PROSITE" id="PS51044">
    <property type="entry name" value="ZF_SP_RING"/>
    <property type="match status" value="1"/>
</dbReference>
<evidence type="ECO:0000256" key="3">
    <source>
        <dbReference type="ARBA" id="ARBA00008212"/>
    </source>
</evidence>
<evidence type="ECO:0000256" key="10">
    <source>
        <dbReference type="ARBA" id="ARBA00023242"/>
    </source>
</evidence>
<dbReference type="PANTHER" id="PTHR21330:SF1">
    <property type="entry name" value="E3 SUMO-PROTEIN LIGASE NSE2"/>
    <property type="match status" value="1"/>
</dbReference>
<dbReference type="InterPro" id="IPR026846">
    <property type="entry name" value="Nse2(Mms21)"/>
</dbReference>
<keyword evidence="7 13" id="KW-0863">Zinc-finger</keyword>
<dbReference type="RefSeq" id="XP_033357408.1">
    <property type="nucleotide sequence ID" value="XM_033501517.1"/>
</dbReference>
<accession>A0A6J3KVJ9</accession>
<sequence length="209" mass="24224">MTQSQQIIEELYDSYTKTAANIIVYYEGNEMDEKLKELKCIVNNNSVQDKKLKLFRERKNQLLNLNNDDGNDDNHMEQSDTENRLNEYRLILSKTDNDTLKDDKLIEFDKHVEALLDGVAQKENDTDAEIQLKGGYVNVIDPISKKRIVDPVKNTICGHTYDQESIMQLLKINKKTRCPVIGCKSTEFVQLSQLRPDIVTKTYLEKHPE</sequence>
<dbReference type="KEGG" id="bvk:117237492"/>
<dbReference type="InterPro" id="IPR004181">
    <property type="entry name" value="Znf_MIZ"/>
</dbReference>
<dbReference type="Proteomes" id="UP000504631">
    <property type="component" value="Unplaced"/>
</dbReference>
<dbReference type="CDD" id="cd16651">
    <property type="entry name" value="SPL-RING_NSE2"/>
    <property type="match status" value="1"/>
</dbReference>
<evidence type="ECO:0000256" key="6">
    <source>
        <dbReference type="ARBA" id="ARBA00022723"/>
    </source>
</evidence>
<dbReference type="Gene3D" id="3.30.40.10">
    <property type="entry name" value="Zinc/RING finger domain, C3HC4 (zinc finger)"/>
    <property type="match status" value="1"/>
</dbReference>
<keyword evidence="6" id="KW-0479">Metal-binding</keyword>
<comment type="similarity">
    <text evidence="3">Belongs to the NSE2 family.</text>
</comment>
<evidence type="ECO:0000256" key="4">
    <source>
        <dbReference type="ARBA" id="ARBA00020923"/>
    </source>
</evidence>
<keyword evidence="9" id="KW-0862">Zinc</keyword>
<dbReference type="UniPathway" id="UPA00886"/>
<comment type="pathway">
    <text evidence="2">Protein modification; protein sumoylation.</text>
</comment>
<evidence type="ECO:0000256" key="2">
    <source>
        <dbReference type="ARBA" id="ARBA00004718"/>
    </source>
</evidence>
<evidence type="ECO:0000256" key="7">
    <source>
        <dbReference type="ARBA" id="ARBA00022771"/>
    </source>
</evidence>
<dbReference type="GeneID" id="117237492"/>
<name>A0A6J3KVJ9_9HYME</name>
<proteinExistence type="inferred from homology"/>
<evidence type="ECO:0000259" key="14">
    <source>
        <dbReference type="PROSITE" id="PS51044"/>
    </source>
</evidence>
<dbReference type="GO" id="GO:0061665">
    <property type="term" value="F:SUMO ligase activity"/>
    <property type="evidence" value="ECO:0007669"/>
    <property type="project" value="TreeGrafter"/>
</dbReference>
<dbReference type="InterPro" id="IPR013083">
    <property type="entry name" value="Znf_RING/FYVE/PHD"/>
</dbReference>
<keyword evidence="10" id="KW-0539">Nucleus</keyword>
<comment type="subcellular location">
    <subcellularLocation>
        <location evidence="1">Nucleus</location>
    </subcellularLocation>
</comment>
<organism evidence="15 16">
    <name type="scientific">Bombus vosnesenskii</name>
    <dbReference type="NCBI Taxonomy" id="207650"/>
    <lineage>
        <taxon>Eukaryota</taxon>
        <taxon>Metazoa</taxon>
        <taxon>Ecdysozoa</taxon>
        <taxon>Arthropoda</taxon>
        <taxon>Hexapoda</taxon>
        <taxon>Insecta</taxon>
        <taxon>Pterygota</taxon>
        <taxon>Neoptera</taxon>
        <taxon>Endopterygota</taxon>
        <taxon>Hymenoptera</taxon>
        <taxon>Apocrita</taxon>
        <taxon>Aculeata</taxon>
        <taxon>Apoidea</taxon>
        <taxon>Anthophila</taxon>
        <taxon>Apidae</taxon>
        <taxon>Bombus</taxon>
        <taxon>Pyrobombus</taxon>
    </lineage>
</organism>
<evidence type="ECO:0000313" key="16">
    <source>
        <dbReference type="RefSeq" id="XP_033357408.1"/>
    </source>
</evidence>
<evidence type="ECO:0000256" key="11">
    <source>
        <dbReference type="ARBA" id="ARBA00031731"/>
    </source>
</evidence>
<dbReference type="AlphaFoldDB" id="A0A6J3KVJ9"/>
<evidence type="ECO:0000256" key="1">
    <source>
        <dbReference type="ARBA" id="ARBA00004123"/>
    </source>
</evidence>
<feature type="domain" description="SP-RING-type" evidence="14">
    <location>
        <begin position="126"/>
        <end position="209"/>
    </location>
</feature>
<dbReference type="GO" id="GO:0030915">
    <property type="term" value="C:Smc5-Smc6 complex"/>
    <property type="evidence" value="ECO:0007669"/>
    <property type="project" value="InterPro"/>
</dbReference>
<evidence type="ECO:0000313" key="15">
    <source>
        <dbReference type="Proteomes" id="UP000504631"/>
    </source>
</evidence>
<evidence type="ECO:0000256" key="5">
    <source>
        <dbReference type="ARBA" id="ARBA00022679"/>
    </source>
</evidence>
<dbReference type="Pfam" id="PF11789">
    <property type="entry name" value="zf-Nse"/>
    <property type="match status" value="1"/>
</dbReference>
<keyword evidence="5" id="KW-0808">Transferase</keyword>
<dbReference type="SUPFAM" id="SSF57850">
    <property type="entry name" value="RING/U-box"/>
    <property type="match status" value="1"/>
</dbReference>
<dbReference type="GO" id="GO:0005634">
    <property type="term" value="C:nucleus"/>
    <property type="evidence" value="ECO:0007669"/>
    <property type="project" value="UniProtKB-SubCell"/>
</dbReference>
<gene>
    <name evidence="16" type="primary">LOC117237492</name>
</gene>